<evidence type="ECO:0000313" key="3">
    <source>
        <dbReference type="Proteomes" id="UP001140949"/>
    </source>
</evidence>
<dbReference type="EMBL" id="JANAVB010011396">
    <property type="protein sequence ID" value="KAJ6837510.1"/>
    <property type="molecule type" value="Genomic_DNA"/>
</dbReference>
<proteinExistence type="predicted"/>
<keyword evidence="3" id="KW-1185">Reference proteome</keyword>
<protein>
    <submittedName>
        <fullName evidence="1">Leucine-rich repeat extensin-like protein 3</fullName>
    </submittedName>
</protein>
<accession>A0AAX6FSA5</accession>
<organism evidence="1 3">
    <name type="scientific">Iris pallida</name>
    <name type="common">Sweet iris</name>
    <dbReference type="NCBI Taxonomy" id="29817"/>
    <lineage>
        <taxon>Eukaryota</taxon>
        <taxon>Viridiplantae</taxon>
        <taxon>Streptophyta</taxon>
        <taxon>Embryophyta</taxon>
        <taxon>Tracheophyta</taxon>
        <taxon>Spermatophyta</taxon>
        <taxon>Magnoliopsida</taxon>
        <taxon>Liliopsida</taxon>
        <taxon>Asparagales</taxon>
        <taxon>Iridaceae</taxon>
        <taxon>Iridoideae</taxon>
        <taxon>Irideae</taxon>
        <taxon>Iris</taxon>
    </lineage>
</organism>
<dbReference type="Proteomes" id="UP001140949">
    <property type="component" value="Unassembled WGS sequence"/>
</dbReference>
<evidence type="ECO:0000313" key="2">
    <source>
        <dbReference type="EMBL" id="KAJ6837510.1"/>
    </source>
</evidence>
<comment type="caution">
    <text evidence="1">The sequence shown here is derived from an EMBL/GenBank/DDBJ whole genome shotgun (WGS) entry which is preliminary data.</text>
</comment>
<sequence length="114" mass="11596">MKERHDGDDGRAGLAVCVGQPTLGRRSFTSPAVVEAEVRLGLGFFLPVFPVFGGDGIFGGGGVVAARGRAEAGGVLVVGVDGRPVRWLGGESSGQVVVVTMGRGSKGMAGLGWW</sequence>
<evidence type="ECO:0000313" key="1">
    <source>
        <dbReference type="EMBL" id="KAJ6819187.1"/>
    </source>
</evidence>
<dbReference type="AlphaFoldDB" id="A0AAX6FSA5"/>
<name>A0AAX6FSA5_IRIPA</name>
<gene>
    <name evidence="2" type="ORF">M6B38_120105</name>
    <name evidence="1" type="ORF">M6B38_403655</name>
</gene>
<dbReference type="EMBL" id="JANAVB010026436">
    <property type="protein sequence ID" value="KAJ6819187.1"/>
    <property type="molecule type" value="Genomic_DNA"/>
</dbReference>
<reference evidence="1" key="1">
    <citation type="journal article" date="2023" name="GigaByte">
        <title>Genome assembly of the bearded iris, Iris pallida Lam.</title>
        <authorList>
            <person name="Bruccoleri R.E."/>
            <person name="Oakeley E.J."/>
            <person name="Faust A.M.E."/>
            <person name="Altorfer M."/>
            <person name="Dessus-Babus S."/>
            <person name="Burckhardt D."/>
            <person name="Oertli M."/>
            <person name="Naumann U."/>
            <person name="Petersen F."/>
            <person name="Wong J."/>
        </authorList>
    </citation>
    <scope>NUCLEOTIDE SEQUENCE</scope>
    <source>
        <strain evidence="1">GSM-AAB239-AS_SAM_17_03QT</strain>
    </source>
</reference>
<reference evidence="1" key="2">
    <citation type="submission" date="2023-04" db="EMBL/GenBank/DDBJ databases">
        <authorList>
            <person name="Bruccoleri R.E."/>
            <person name="Oakeley E.J."/>
            <person name="Faust A.-M."/>
            <person name="Dessus-Babus S."/>
            <person name="Altorfer M."/>
            <person name="Burckhardt D."/>
            <person name="Oertli M."/>
            <person name="Naumann U."/>
            <person name="Petersen F."/>
            <person name="Wong J."/>
        </authorList>
    </citation>
    <scope>NUCLEOTIDE SEQUENCE</scope>
    <source>
        <strain evidence="1">GSM-AAB239-AS_SAM_17_03QT</strain>
        <tissue evidence="1">Leaf</tissue>
    </source>
</reference>